<protein>
    <submittedName>
        <fullName evidence="1">Uncharacterized protein</fullName>
    </submittedName>
</protein>
<evidence type="ECO:0000313" key="1">
    <source>
        <dbReference type="EMBL" id="STJ78681.1"/>
    </source>
</evidence>
<gene>
    <name evidence="1" type="ORF">NCTC9117_01225</name>
</gene>
<organism evidence="1 2">
    <name type="scientific">Escherichia coli</name>
    <dbReference type="NCBI Taxonomy" id="562"/>
    <lineage>
        <taxon>Bacteria</taxon>
        <taxon>Pseudomonadati</taxon>
        <taxon>Pseudomonadota</taxon>
        <taxon>Gammaproteobacteria</taxon>
        <taxon>Enterobacterales</taxon>
        <taxon>Enterobacteriaceae</taxon>
        <taxon>Escherichia</taxon>
    </lineage>
</organism>
<evidence type="ECO:0000313" key="2">
    <source>
        <dbReference type="Proteomes" id="UP000254785"/>
    </source>
</evidence>
<accession>A0A376Y2T2</accession>
<proteinExistence type="predicted"/>
<sequence length="48" mass="5618">MDTTKKNDFASMEEITVIEFNYPIYNPLLRYLISPKKISGINLFGYID</sequence>
<name>A0A376Y2T2_ECOLX</name>
<dbReference type="AlphaFoldDB" id="A0A376Y2T2"/>
<dbReference type="Proteomes" id="UP000254785">
    <property type="component" value="Unassembled WGS sequence"/>
</dbReference>
<dbReference type="EMBL" id="UGDC01000003">
    <property type="protein sequence ID" value="STJ78681.1"/>
    <property type="molecule type" value="Genomic_DNA"/>
</dbReference>
<reference evidence="1 2" key="1">
    <citation type="submission" date="2018-06" db="EMBL/GenBank/DDBJ databases">
        <authorList>
            <consortium name="Pathogen Informatics"/>
            <person name="Doyle S."/>
        </authorList>
    </citation>
    <scope>NUCLEOTIDE SEQUENCE [LARGE SCALE GENOMIC DNA]</scope>
    <source>
        <strain evidence="1 2">NCTC9117</strain>
    </source>
</reference>